<dbReference type="GO" id="GO:0051276">
    <property type="term" value="P:chromosome organization"/>
    <property type="evidence" value="ECO:0007669"/>
    <property type="project" value="TreeGrafter"/>
</dbReference>
<evidence type="ECO:0000313" key="2">
    <source>
        <dbReference type="EMBL" id="GAA0175081.1"/>
    </source>
</evidence>
<dbReference type="AlphaFoldDB" id="A0AAV3RI98"/>
<dbReference type="GO" id="GO:0005634">
    <property type="term" value="C:nucleus"/>
    <property type="evidence" value="ECO:0007669"/>
    <property type="project" value="TreeGrafter"/>
</dbReference>
<dbReference type="GO" id="GO:0009330">
    <property type="term" value="C:DNA topoisomerase type II (double strand cut, ATP-hydrolyzing) complex"/>
    <property type="evidence" value="ECO:0007669"/>
    <property type="project" value="InterPro"/>
</dbReference>
<feature type="compositionally biased region" description="Low complexity" evidence="1">
    <location>
        <begin position="407"/>
        <end position="417"/>
    </location>
</feature>
<feature type="compositionally biased region" description="Basic residues" evidence="1">
    <location>
        <begin position="110"/>
        <end position="120"/>
    </location>
</feature>
<accession>A0AAV3RI98</accession>
<feature type="compositionally biased region" description="Acidic residues" evidence="1">
    <location>
        <begin position="212"/>
        <end position="223"/>
    </location>
</feature>
<protein>
    <recommendedName>
        <fullName evidence="4">DNA-binding protein BIN4</fullName>
    </recommendedName>
</protein>
<feature type="compositionally biased region" description="Polar residues" evidence="1">
    <location>
        <begin position="17"/>
        <end position="30"/>
    </location>
</feature>
<feature type="region of interest" description="Disordered" evidence="1">
    <location>
        <begin position="344"/>
        <end position="417"/>
    </location>
</feature>
<feature type="compositionally biased region" description="Basic and acidic residues" evidence="1">
    <location>
        <begin position="55"/>
        <end position="66"/>
    </location>
</feature>
<dbReference type="Proteomes" id="UP001454036">
    <property type="component" value="Unassembled WGS sequence"/>
</dbReference>
<dbReference type="InterPro" id="IPR033246">
    <property type="entry name" value="BIN4"/>
</dbReference>
<proteinExistence type="predicted"/>
<dbReference type="GO" id="GO:0042023">
    <property type="term" value="P:DNA endoreduplication"/>
    <property type="evidence" value="ECO:0007669"/>
    <property type="project" value="InterPro"/>
</dbReference>
<dbReference type="PANTHER" id="PTHR34810">
    <property type="entry name" value="DNA-BINDING PROTEIN BIN4"/>
    <property type="match status" value="1"/>
</dbReference>
<feature type="compositionally biased region" description="Basic and acidic residues" evidence="1">
    <location>
        <begin position="362"/>
        <end position="373"/>
    </location>
</feature>
<feature type="compositionally biased region" description="Polar residues" evidence="1">
    <location>
        <begin position="226"/>
        <end position="236"/>
    </location>
</feature>
<evidence type="ECO:0000313" key="3">
    <source>
        <dbReference type="Proteomes" id="UP001454036"/>
    </source>
</evidence>
<reference evidence="2 3" key="1">
    <citation type="submission" date="2024-01" db="EMBL/GenBank/DDBJ databases">
        <title>The complete chloroplast genome sequence of Lithospermum erythrorhizon: insights into the phylogenetic relationship among Boraginaceae species and the maternal lineages of purple gromwells.</title>
        <authorList>
            <person name="Okada T."/>
            <person name="Watanabe K."/>
        </authorList>
    </citation>
    <scope>NUCLEOTIDE SEQUENCE [LARGE SCALE GENOMIC DNA]</scope>
</reference>
<dbReference type="PANTHER" id="PTHR34810:SF1">
    <property type="entry name" value="DNA-BINDING PROTEIN BIN4"/>
    <property type="match status" value="1"/>
</dbReference>
<keyword evidence="3" id="KW-1185">Reference proteome</keyword>
<feature type="compositionally biased region" description="Basic and acidic residues" evidence="1">
    <location>
        <begin position="1"/>
        <end position="10"/>
    </location>
</feature>
<organism evidence="2 3">
    <name type="scientific">Lithospermum erythrorhizon</name>
    <name type="common">Purple gromwell</name>
    <name type="synonym">Lithospermum officinale var. erythrorhizon</name>
    <dbReference type="NCBI Taxonomy" id="34254"/>
    <lineage>
        <taxon>Eukaryota</taxon>
        <taxon>Viridiplantae</taxon>
        <taxon>Streptophyta</taxon>
        <taxon>Embryophyta</taxon>
        <taxon>Tracheophyta</taxon>
        <taxon>Spermatophyta</taxon>
        <taxon>Magnoliopsida</taxon>
        <taxon>eudicotyledons</taxon>
        <taxon>Gunneridae</taxon>
        <taxon>Pentapetalae</taxon>
        <taxon>asterids</taxon>
        <taxon>lamiids</taxon>
        <taxon>Boraginales</taxon>
        <taxon>Boraginaceae</taxon>
        <taxon>Boraginoideae</taxon>
        <taxon>Lithospermeae</taxon>
        <taxon>Lithospermum</taxon>
    </lineage>
</organism>
<feature type="region of interest" description="Disordered" evidence="1">
    <location>
        <begin position="212"/>
        <end position="238"/>
    </location>
</feature>
<dbReference type="GO" id="GO:0003690">
    <property type="term" value="F:double-stranded DNA binding"/>
    <property type="evidence" value="ECO:0007669"/>
    <property type="project" value="InterPro"/>
</dbReference>
<feature type="region of interest" description="Disordered" evidence="1">
    <location>
        <begin position="1"/>
        <end position="146"/>
    </location>
</feature>
<evidence type="ECO:0000256" key="1">
    <source>
        <dbReference type="SAM" id="MobiDB-lite"/>
    </source>
</evidence>
<name>A0AAV3RI98_LITER</name>
<comment type="caution">
    <text evidence="2">The sequence shown here is derived from an EMBL/GenBank/DDBJ whole genome shotgun (WGS) entry which is preliminary data.</text>
</comment>
<dbReference type="EMBL" id="BAABME010009389">
    <property type="protein sequence ID" value="GAA0175081.1"/>
    <property type="molecule type" value="Genomic_DNA"/>
</dbReference>
<gene>
    <name evidence="2" type="ORF">LIER_28332</name>
</gene>
<feature type="region of interest" description="Disordered" evidence="1">
    <location>
        <begin position="169"/>
        <end position="199"/>
    </location>
</feature>
<evidence type="ECO:0008006" key="4">
    <source>
        <dbReference type="Google" id="ProtNLM"/>
    </source>
</evidence>
<sequence length="417" mass="46221">MSDSREDSPDWVKSFKAPTQSILTLSSGSESPLDDDPVHVDDDEDEDDVSLSKLFKKDEKAVVSDKNDEESPQPKVKLQNEKNDGKQTPGRKRKRQDLPLEKQGDPTGKNVKKGKAPKKSKAQEMESVWALSSDSESCPDDSLGTEHRQKELADYDLVQHVEEGESKVAVFEEDEKPPHNMVSALKSPKKKLKKDTQSIKEKEENKVVIKENDDEINIQEEDTTEKQGPQVSSSRMSLVLSEKVQRTKALVECEGDSIDLSGDVGAVGRIMMSESPSGDHDMLLDLKGTIYKTTIVPSRTFCVVTFGPSEAKIEAIMNDFIQLKPQSNVYEAETMVEGTLEGFSFDSEEEPDHPRAATGRQNGKDEAGEEQPKSKGKAKKKPEKTTVAAGKKPKAEVKKPPKKAKKTQVPQKSKTKK</sequence>